<keyword evidence="4" id="KW-1278">Translocase</keyword>
<evidence type="ECO:0000256" key="1">
    <source>
        <dbReference type="ARBA" id="ARBA00022448"/>
    </source>
</evidence>
<dbReference type="InterPro" id="IPR017871">
    <property type="entry name" value="ABC_transporter-like_CS"/>
</dbReference>
<comment type="function">
    <text evidence="5">Part of the ABC transporter complex HmuTUV involved in hemin import. Responsible for energy coupling to the transport system.</text>
</comment>
<dbReference type="AlphaFoldDB" id="A0A7W6WB77"/>
<name>A0A7W6WB77_9PROT</name>
<dbReference type="PANTHER" id="PTHR42794:SF1">
    <property type="entry name" value="HEMIN IMPORT ATP-BINDING PROTEIN HMUV"/>
    <property type="match status" value="1"/>
</dbReference>
<evidence type="ECO:0000256" key="4">
    <source>
        <dbReference type="ARBA" id="ARBA00022967"/>
    </source>
</evidence>
<feature type="domain" description="ABC transporter" evidence="6">
    <location>
        <begin position="9"/>
        <end position="244"/>
    </location>
</feature>
<dbReference type="CDD" id="cd03214">
    <property type="entry name" value="ABC_Iron-Siderophores_B12_Hemin"/>
    <property type="match status" value="1"/>
</dbReference>
<proteinExistence type="predicted"/>
<dbReference type="PANTHER" id="PTHR42794">
    <property type="entry name" value="HEMIN IMPORT ATP-BINDING PROTEIN HMUV"/>
    <property type="match status" value="1"/>
</dbReference>
<dbReference type="Proteomes" id="UP000554286">
    <property type="component" value="Unassembled WGS sequence"/>
</dbReference>
<dbReference type="InterPro" id="IPR003593">
    <property type="entry name" value="AAA+_ATPase"/>
</dbReference>
<dbReference type="GO" id="GO:0016887">
    <property type="term" value="F:ATP hydrolysis activity"/>
    <property type="evidence" value="ECO:0007669"/>
    <property type="project" value="InterPro"/>
</dbReference>
<gene>
    <name evidence="7" type="ORF">GGD89_003418</name>
</gene>
<dbReference type="InterPro" id="IPR003439">
    <property type="entry name" value="ABC_transporter-like_ATP-bd"/>
</dbReference>
<dbReference type="SMART" id="SM00382">
    <property type="entry name" value="AAA"/>
    <property type="match status" value="1"/>
</dbReference>
<evidence type="ECO:0000259" key="6">
    <source>
        <dbReference type="PROSITE" id="PS50893"/>
    </source>
</evidence>
<evidence type="ECO:0000313" key="8">
    <source>
        <dbReference type="Proteomes" id="UP000554286"/>
    </source>
</evidence>
<evidence type="ECO:0000256" key="3">
    <source>
        <dbReference type="ARBA" id="ARBA00022840"/>
    </source>
</evidence>
<dbReference type="SUPFAM" id="SSF52540">
    <property type="entry name" value="P-loop containing nucleoside triphosphate hydrolases"/>
    <property type="match status" value="1"/>
</dbReference>
<keyword evidence="8" id="KW-1185">Reference proteome</keyword>
<dbReference type="EMBL" id="JACIGK010000033">
    <property type="protein sequence ID" value="MBB4267769.1"/>
    <property type="molecule type" value="Genomic_DNA"/>
</dbReference>
<organism evidence="7 8">
    <name type="scientific">Roseospira visakhapatnamensis</name>
    <dbReference type="NCBI Taxonomy" id="390880"/>
    <lineage>
        <taxon>Bacteria</taxon>
        <taxon>Pseudomonadati</taxon>
        <taxon>Pseudomonadota</taxon>
        <taxon>Alphaproteobacteria</taxon>
        <taxon>Rhodospirillales</taxon>
        <taxon>Rhodospirillaceae</taxon>
        <taxon>Roseospira</taxon>
    </lineage>
</organism>
<dbReference type="PROSITE" id="PS50893">
    <property type="entry name" value="ABC_TRANSPORTER_2"/>
    <property type="match status" value="1"/>
</dbReference>
<protein>
    <submittedName>
        <fullName evidence="7">Iron complex transport system ATP-binding protein</fullName>
    </submittedName>
</protein>
<evidence type="ECO:0000256" key="5">
    <source>
        <dbReference type="ARBA" id="ARBA00037066"/>
    </source>
</evidence>
<dbReference type="Gene3D" id="3.40.50.300">
    <property type="entry name" value="P-loop containing nucleotide triphosphate hydrolases"/>
    <property type="match status" value="1"/>
</dbReference>
<comment type="caution">
    <text evidence="7">The sequence shown here is derived from an EMBL/GenBank/DDBJ whole genome shotgun (WGS) entry which is preliminary data.</text>
</comment>
<keyword evidence="1" id="KW-0813">Transport</keyword>
<reference evidence="7 8" key="1">
    <citation type="submission" date="2020-08" db="EMBL/GenBank/DDBJ databases">
        <title>Genome sequencing of Purple Non-Sulfur Bacteria from various extreme environments.</title>
        <authorList>
            <person name="Mayer M."/>
        </authorList>
    </citation>
    <scope>NUCLEOTIDE SEQUENCE [LARGE SCALE GENOMIC DNA]</scope>
    <source>
        <strain evidence="7 8">JA131</strain>
    </source>
</reference>
<dbReference type="PROSITE" id="PS00211">
    <property type="entry name" value="ABC_TRANSPORTER_1"/>
    <property type="match status" value="1"/>
</dbReference>
<dbReference type="RefSeq" id="WP_184047747.1">
    <property type="nucleotide sequence ID" value="NZ_JACIGK010000033.1"/>
</dbReference>
<keyword evidence="2" id="KW-0547">Nucleotide-binding</keyword>
<dbReference type="InterPro" id="IPR027417">
    <property type="entry name" value="P-loop_NTPase"/>
</dbReference>
<dbReference type="Pfam" id="PF00005">
    <property type="entry name" value="ABC_tran"/>
    <property type="match status" value="1"/>
</dbReference>
<evidence type="ECO:0000256" key="2">
    <source>
        <dbReference type="ARBA" id="ARBA00022741"/>
    </source>
</evidence>
<keyword evidence="3 7" id="KW-0067">ATP-binding</keyword>
<dbReference type="GO" id="GO:0005524">
    <property type="term" value="F:ATP binding"/>
    <property type="evidence" value="ECO:0007669"/>
    <property type="project" value="UniProtKB-KW"/>
</dbReference>
<evidence type="ECO:0000313" key="7">
    <source>
        <dbReference type="EMBL" id="MBB4267769.1"/>
    </source>
</evidence>
<sequence>MTIPPETTLHLDALSVGYGARTVIDSLSLPPFRGGEITALIGPNAAGKTTLLRALAGLHPARGALRLGDADLLRLDGAAHAARVSYMPQALPQRVALTVFEATLSALRASPSARPDARAAQALVGETLDALGIGALAFRSLDQLSGGQRQLASLAQSVVRRPSVLLLDEPTSALDLNYQFRVMHLVQSIVRARGIIAVVVLHDVALACRWCQRIVILSDGQVVADGPPAEAITPDTLARVYSVHARVEACSRGAVQVMVDGILADGPPSCSGDVMPPRSS</sequence>
<accession>A0A7W6WB77</accession>